<name>A0A8R1E824_CAEJA</name>
<reference evidence="3" key="1">
    <citation type="submission" date="2010-08" db="EMBL/GenBank/DDBJ databases">
        <authorList>
            <consortium name="Caenorhabditis japonica Sequencing Consortium"/>
            <person name="Wilson R.K."/>
        </authorList>
    </citation>
    <scope>NUCLEOTIDE SEQUENCE [LARGE SCALE GENOMIC DNA]</scope>
    <source>
        <strain evidence="3">DF5081</strain>
    </source>
</reference>
<proteinExistence type="predicted"/>
<dbReference type="EnsemblMetazoa" id="CJA23120.1">
    <property type="protein sequence ID" value="CJA23120.1"/>
    <property type="gene ID" value="WBGene00178692"/>
</dbReference>
<protein>
    <submittedName>
        <fullName evidence="2">Uncharacterized protein</fullName>
    </submittedName>
</protein>
<feature type="compositionally biased region" description="Polar residues" evidence="1">
    <location>
        <begin position="59"/>
        <end position="68"/>
    </location>
</feature>
<evidence type="ECO:0000313" key="2">
    <source>
        <dbReference type="EnsemblMetazoa" id="CJA23120.1"/>
    </source>
</evidence>
<keyword evidence="3" id="KW-1185">Reference proteome</keyword>
<dbReference type="Proteomes" id="UP000005237">
    <property type="component" value="Unassembled WGS sequence"/>
</dbReference>
<accession>A0A8R1E824</accession>
<organism evidence="2 3">
    <name type="scientific">Caenorhabditis japonica</name>
    <dbReference type="NCBI Taxonomy" id="281687"/>
    <lineage>
        <taxon>Eukaryota</taxon>
        <taxon>Metazoa</taxon>
        <taxon>Ecdysozoa</taxon>
        <taxon>Nematoda</taxon>
        <taxon>Chromadorea</taxon>
        <taxon>Rhabditida</taxon>
        <taxon>Rhabditina</taxon>
        <taxon>Rhabditomorpha</taxon>
        <taxon>Rhabditoidea</taxon>
        <taxon>Rhabditidae</taxon>
        <taxon>Peloderinae</taxon>
        <taxon>Caenorhabditis</taxon>
    </lineage>
</organism>
<reference evidence="2" key="2">
    <citation type="submission" date="2022-06" db="UniProtKB">
        <authorList>
            <consortium name="EnsemblMetazoa"/>
        </authorList>
    </citation>
    <scope>IDENTIFICATION</scope>
    <source>
        <strain evidence="2">DF5081</strain>
    </source>
</reference>
<feature type="region of interest" description="Disordered" evidence="1">
    <location>
        <begin position="52"/>
        <end position="125"/>
    </location>
</feature>
<evidence type="ECO:0000313" key="3">
    <source>
        <dbReference type="Proteomes" id="UP000005237"/>
    </source>
</evidence>
<sequence length="344" mass="40115">MEDPNRVRVIQDLRGRVTQARADWNTEAREAISSREFERLREEVDRLRMLLITNEERGQPTQRVTPRSVQDESPRTQFQYPPCGRSDRMAPPYDPAYEGYEGRRPARQYPSQNPSRNNSWDEPRNQMYQVNPTEAARMIPQFDGTRESYSNFIRIYDALVGNNAPVHWKFFVLSTKLTKCTHALSKLENPALAYEETRRRLKELFGSTEDSLKLSAELQRASLDRHNPEQMRTDLARIASIVDRMEQSEHGASRGDVFMFINKFPSDIARELTRFFRQGRNTTFREVWEQASSIVEDLEITQESSKRIPPSAYNPVPVMTLGEEPEDDEDVHALYARRAFPPRK</sequence>
<evidence type="ECO:0000256" key="1">
    <source>
        <dbReference type="SAM" id="MobiDB-lite"/>
    </source>
</evidence>
<feature type="compositionally biased region" description="Polar residues" evidence="1">
    <location>
        <begin position="109"/>
        <end position="118"/>
    </location>
</feature>